<dbReference type="RefSeq" id="WP_379076829.1">
    <property type="nucleotide sequence ID" value="NZ_JBHULL010000007.1"/>
</dbReference>
<dbReference type="PANTHER" id="PTHR22916:SF3">
    <property type="entry name" value="UDP-GLCNAC:BETAGAL BETA-1,3-N-ACETYLGLUCOSAMINYLTRANSFERASE-LIKE PROTEIN 1"/>
    <property type="match status" value="1"/>
</dbReference>
<sequence>MISKHNISFFIPAYNCEATVAESIDSIMLDNFEEGDELIIVNDCSTDGTEKILTKYFEKYPFIKLVCHTRNKGGGAARNTAIELAKNELLFCLDSDNVLEKGSIKSIKKYLLENQADVVSFQLLQYFSKSTAEIDYTWTLKPGLFAKTDALAVGLTPGASGNYLFTKKSWLIAGGYPEFSGALDTWGFGIKQLLTDAKVMVLEDSFYYHRLLPTSYFLRDAWNKRKSISLRATQILIPFFDQISDKDIDYMLSTKNRYNWFENIEKRPISITEEKKKDAVFAENTLQNTSKKTILSRVFNKLRGK</sequence>
<organism evidence="2 3">
    <name type="scientific">Pedobacter vanadiisoli</name>
    <dbReference type="NCBI Taxonomy" id="1761975"/>
    <lineage>
        <taxon>Bacteria</taxon>
        <taxon>Pseudomonadati</taxon>
        <taxon>Bacteroidota</taxon>
        <taxon>Sphingobacteriia</taxon>
        <taxon>Sphingobacteriales</taxon>
        <taxon>Sphingobacteriaceae</taxon>
        <taxon>Pedobacter</taxon>
    </lineage>
</organism>
<dbReference type="Pfam" id="PF00535">
    <property type="entry name" value="Glycos_transf_2"/>
    <property type="match status" value="1"/>
</dbReference>
<dbReference type="CDD" id="cd00761">
    <property type="entry name" value="Glyco_tranf_GTA_type"/>
    <property type="match status" value="1"/>
</dbReference>
<proteinExistence type="predicted"/>
<dbReference type="Gene3D" id="3.90.550.10">
    <property type="entry name" value="Spore Coat Polysaccharide Biosynthesis Protein SpsA, Chain A"/>
    <property type="match status" value="1"/>
</dbReference>
<reference evidence="3" key="1">
    <citation type="journal article" date="2019" name="Int. J. Syst. Evol. Microbiol.">
        <title>The Global Catalogue of Microorganisms (GCM) 10K type strain sequencing project: providing services to taxonomists for standard genome sequencing and annotation.</title>
        <authorList>
            <consortium name="The Broad Institute Genomics Platform"/>
            <consortium name="The Broad Institute Genome Sequencing Center for Infectious Disease"/>
            <person name="Wu L."/>
            <person name="Ma J."/>
        </authorList>
    </citation>
    <scope>NUCLEOTIDE SEQUENCE [LARGE SCALE GENOMIC DNA]</scope>
    <source>
        <strain evidence="3">KCTC 42866</strain>
    </source>
</reference>
<dbReference type="EMBL" id="JBHULL010000007">
    <property type="protein sequence ID" value="MFD2582236.1"/>
    <property type="molecule type" value="Genomic_DNA"/>
</dbReference>
<evidence type="ECO:0000313" key="2">
    <source>
        <dbReference type="EMBL" id="MFD2582236.1"/>
    </source>
</evidence>
<evidence type="ECO:0000259" key="1">
    <source>
        <dbReference type="Pfam" id="PF00535"/>
    </source>
</evidence>
<gene>
    <name evidence="2" type="ORF">ACFSR6_07040</name>
</gene>
<keyword evidence="3" id="KW-1185">Reference proteome</keyword>
<accession>A0ABW5MHF4</accession>
<feature type="domain" description="Glycosyltransferase 2-like" evidence="1">
    <location>
        <begin position="8"/>
        <end position="138"/>
    </location>
</feature>
<dbReference type="PANTHER" id="PTHR22916">
    <property type="entry name" value="GLYCOSYLTRANSFERASE"/>
    <property type="match status" value="1"/>
</dbReference>
<dbReference type="InterPro" id="IPR029044">
    <property type="entry name" value="Nucleotide-diphossugar_trans"/>
</dbReference>
<dbReference type="InterPro" id="IPR001173">
    <property type="entry name" value="Glyco_trans_2-like"/>
</dbReference>
<comment type="caution">
    <text evidence="2">The sequence shown here is derived from an EMBL/GenBank/DDBJ whole genome shotgun (WGS) entry which is preliminary data.</text>
</comment>
<evidence type="ECO:0000313" key="3">
    <source>
        <dbReference type="Proteomes" id="UP001597461"/>
    </source>
</evidence>
<protein>
    <submittedName>
        <fullName evidence="2">Glycosyltransferase family 2 protein</fullName>
    </submittedName>
</protein>
<dbReference type="SUPFAM" id="SSF53448">
    <property type="entry name" value="Nucleotide-diphospho-sugar transferases"/>
    <property type="match status" value="1"/>
</dbReference>
<dbReference type="Proteomes" id="UP001597461">
    <property type="component" value="Unassembled WGS sequence"/>
</dbReference>
<name>A0ABW5MHF4_9SPHI</name>